<dbReference type="SUPFAM" id="SSF46955">
    <property type="entry name" value="Putative DNA-binding domain"/>
    <property type="match status" value="1"/>
</dbReference>
<dbReference type="GO" id="GO:0003700">
    <property type="term" value="F:DNA-binding transcription factor activity"/>
    <property type="evidence" value="ECO:0007669"/>
    <property type="project" value="InterPro"/>
</dbReference>
<reference evidence="6 7" key="1">
    <citation type="submission" date="2019-05" db="EMBL/GenBank/DDBJ databases">
        <title>Psychrobacillus vulpis sp. nov., a new species isolated from feces of a red fox that inhabits in The Tablas de Daimiel Natural Park, Albacete, Spain.</title>
        <authorList>
            <person name="Rodriguez M."/>
            <person name="Reina J.C."/>
            <person name="Bejar V."/>
            <person name="Llamas I."/>
        </authorList>
    </citation>
    <scope>NUCLEOTIDE SEQUENCE [LARGE SCALE GENOMIC DNA]</scope>
    <source>
        <strain evidence="6 7">NHI-2</strain>
    </source>
</reference>
<dbReference type="InterPro" id="IPR036594">
    <property type="entry name" value="Meth_synthase_dom"/>
</dbReference>
<dbReference type="AlphaFoldDB" id="A0A544TB70"/>
<keyword evidence="3" id="KW-0238">DNA-binding</keyword>
<dbReference type="InterPro" id="IPR000551">
    <property type="entry name" value="MerR-type_HTH_dom"/>
</dbReference>
<keyword evidence="2" id="KW-0805">Transcription regulation</keyword>
<dbReference type="EMBL" id="VDGG01000018">
    <property type="protein sequence ID" value="TQR14704.1"/>
    <property type="molecule type" value="Genomic_DNA"/>
</dbReference>
<keyword evidence="1" id="KW-0678">Repressor</keyword>
<dbReference type="Gene3D" id="1.10.1660.10">
    <property type="match status" value="1"/>
</dbReference>
<dbReference type="RefSeq" id="WP_142607321.1">
    <property type="nucleotide sequence ID" value="NZ_VDGG01000018.1"/>
</dbReference>
<dbReference type="PANTHER" id="PTHR30204:SF69">
    <property type="entry name" value="MERR-FAMILY TRANSCRIPTIONAL REGULATOR"/>
    <property type="match status" value="1"/>
</dbReference>
<evidence type="ECO:0000259" key="5">
    <source>
        <dbReference type="PROSITE" id="PS50937"/>
    </source>
</evidence>
<gene>
    <name evidence="6" type="ORF">FG383_10260</name>
</gene>
<dbReference type="GO" id="GO:0046872">
    <property type="term" value="F:metal ion binding"/>
    <property type="evidence" value="ECO:0007669"/>
    <property type="project" value="InterPro"/>
</dbReference>
<dbReference type="PROSITE" id="PS50937">
    <property type="entry name" value="HTH_MERR_2"/>
    <property type="match status" value="1"/>
</dbReference>
<keyword evidence="7" id="KW-1185">Reference proteome</keyword>
<dbReference type="OrthoDB" id="122388at2"/>
<evidence type="ECO:0000256" key="2">
    <source>
        <dbReference type="ARBA" id="ARBA00023015"/>
    </source>
</evidence>
<sequence length="306" mass="35282">MTQSRKGGLYTIQQVADVTGLSKQVIRKWEERYELVQPNRLENGYRIYSEQDVKTLLKVKALSEQGYSLKQAVLLLKEAHDSVEVELEIESKEPYAGFNDFVFQLLEKGTYCDEIELNYILQQGYHRYGLEKFLKQVILPFLHEVGNRWEKEEWDEYQESVSSMVVRDFLVQIRRNYRYREDAPLVMGACLPNEYHEIPLHILLLQFMMKGWKAILVGSSPAPGAIETLVKKLKPKIVLLSATTTIPFERNPKLLHSLDQFAAEHSQTEFYIGGAGAMQYFACKNLKSIHLANSLEDVLEGSKNTI</sequence>
<evidence type="ECO:0000313" key="6">
    <source>
        <dbReference type="EMBL" id="TQR14704.1"/>
    </source>
</evidence>
<evidence type="ECO:0000256" key="3">
    <source>
        <dbReference type="ARBA" id="ARBA00023125"/>
    </source>
</evidence>
<dbReference type="Gene3D" id="3.40.50.280">
    <property type="entry name" value="Cobalamin-binding domain"/>
    <property type="match status" value="1"/>
</dbReference>
<evidence type="ECO:0000313" key="7">
    <source>
        <dbReference type="Proteomes" id="UP000318937"/>
    </source>
</evidence>
<dbReference type="Pfam" id="PF13411">
    <property type="entry name" value="MerR_1"/>
    <property type="match status" value="1"/>
</dbReference>
<evidence type="ECO:0000256" key="4">
    <source>
        <dbReference type="ARBA" id="ARBA00023163"/>
    </source>
</evidence>
<accession>A0A544TB70</accession>
<dbReference type="PANTHER" id="PTHR30204">
    <property type="entry name" value="REDOX-CYCLING DRUG-SENSING TRANSCRIPTIONAL ACTIVATOR SOXR"/>
    <property type="match status" value="1"/>
</dbReference>
<dbReference type="Gene3D" id="1.10.1240.10">
    <property type="entry name" value="Methionine synthase domain"/>
    <property type="match status" value="1"/>
</dbReference>
<evidence type="ECO:0000256" key="1">
    <source>
        <dbReference type="ARBA" id="ARBA00022491"/>
    </source>
</evidence>
<dbReference type="GO" id="GO:0031419">
    <property type="term" value="F:cobalamin binding"/>
    <property type="evidence" value="ECO:0007669"/>
    <property type="project" value="InterPro"/>
</dbReference>
<dbReference type="InterPro" id="IPR009061">
    <property type="entry name" value="DNA-bd_dom_put_sf"/>
</dbReference>
<feature type="domain" description="HTH merR-type" evidence="5">
    <location>
        <begin position="9"/>
        <end position="78"/>
    </location>
</feature>
<dbReference type="Proteomes" id="UP000318937">
    <property type="component" value="Unassembled WGS sequence"/>
</dbReference>
<dbReference type="GO" id="GO:0003677">
    <property type="term" value="F:DNA binding"/>
    <property type="evidence" value="ECO:0007669"/>
    <property type="project" value="UniProtKB-KW"/>
</dbReference>
<organism evidence="6 7">
    <name type="scientific">Psychrobacillus soli</name>
    <dbReference type="NCBI Taxonomy" id="1543965"/>
    <lineage>
        <taxon>Bacteria</taxon>
        <taxon>Bacillati</taxon>
        <taxon>Bacillota</taxon>
        <taxon>Bacilli</taxon>
        <taxon>Bacillales</taxon>
        <taxon>Bacillaceae</taxon>
        <taxon>Psychrobacillus</taxon>
    </lineage>
</organism>
<dbReference type="InterPro" id="IPR036724">
    <property type="entry name" value="Cobalamin-bd_sf"/>
</dbReference>
<keyword evidence="4" id="KW-0804">Transcription</keyword>
<comment type="caution">
    <text evidence="6">The sequence shown here is derived from an EMBL/GenBank/DDBJ whole genome shotgun (WGS) entry which is preliminary data.</text>
</comment>
<dbReference type="SMART" id="SM00422">
    <property type="entry name" value="HTH_MERR"/>
    <property type="match status" value="1"/>
</dbReference>
<dbReference type="SUPFAM" id="SSF52242">
    <property type="entry name" value="Cobalamin (vitamin B12)-binding domain"/>
    <property type="match status" value="1"/>
</dbReference>
<dbReference type="InterPro" id="IPR047057">
    <property type="entry name" value="MerR_fam"/>
</dbReference>
<name>A0A544TB70_9BACI</name>
<proteinExistence type="predicted"/>
<protein>
    <submittedName>
        <fullName evidence="6">MerR family transcriptional regulator</fullName>
    </submittedName>
</protein>